<dbReference type="GO" id="GO:0009254">
    <property type="term" value="P:peptidoglycan turnover"/>
    <property type="evidence" value="ECO:0007669"/>
    <property type="project" value="InterPro"/>
</dbReference>
<dbReference type="PANTHER" id="PTHR39160">
    <property type="entry name" value="CELL WALL-BINDING PROTEIN YOCH"/>
    <property type="match status" value="1"/>
</dbReference>
<dbReference type="InterPro" id="IPR036908">
    <property type="entry name" value="RlpA-like_sf"/>
</dbReference>
<dbReference type="EMBL" id="CP015607">
    <property type="protein sequence ID" value="APT46608.1"/>
    <property type="molecule type" value="Genomic_DNA"/>
</dbReference>
<accession>A0A1L6ZJB9</accession>
<keyword evidence="1" id="KW-0732">Signal</keyword>
<dbReference type="AlphaFoldDB" id="A0A1L6ZJB9"/>
<protein>
    <recommendedName>
        <fullName evidence="3">3D domain-containing protein</fullName>
    </recommendedName>
</protein>
<reference evidence="4 5" key="1">
    <citation type="submission" date="2016-05" db="EMBL/GenBank/DDBJ databases">
        <title>Complete Genome and Methylome Analysis of Psychrotrophic Bacterial Isolates from Antarctic Lake Untersee.</title>
        <authorList>
            <person name="Fomenkov A."/>
            <person name="Akimov V.N."/>
            <person name="Vasilyeva L.V."/>
            <person name="Andersen D."/>
            <person name="Vincze T."/>
            <person name="Roberts R.J."/>
        </authorList>
    </citation>
    <scope>NUCLEOTIDE SEQUENCE [LARGE SCALE GENOMIC DNA]</scope>
    <source>
        <strain evidence="4 5">U14-5</strain>
    </source>
</reference>
<feature type="domain" description="3D" evidence="3">
    <location>
        <begin position="155"/>
        <end position="218"/>
    </location>
</feature>
<feature type="region of interest" description="Disordered" evidence="2">
    <location>
        <begin position="71"/>
        <end position="110"/>
    </location>
</feature>
<evidence type="ECO:0000256" key="2">
    <source>
        <dbReference type="SAM" id="MobiDB-lite"/>
    </source>
</evidence>
<evidence type="ECO:0000313" key="4">
    <source>
        <dbReference type="EMBL" id="APT46608.1"/>
    </source>
</evidence>
<name>A0A1L6ZJB9_BACIA</name>
<dbReference type="Gene3D" id="2.40.40.10">
    <property type="entry name" value="RlpA-like domain"/>
    <property type="match status" value="1"/>
</dbReference>
<evidence type="ECO:0000256" key="1">
    <source>
        <dbReference type="ARBA" id="ARBA00022729"/>
    </source>
</evidence>
<dbReference type="InterPro" id="IPR059180">
    <property type="entry name" value="3D_YorM"/>
</dbReference>
<sequence length="223" mass="25115">MINISTAIASIIPLLMPFSADQGEVNPSEIPPIPTQARVQYLEEHGLTVKSEVVEKVVYKERTVYIDRQTKEKVKTEEKRITKDEYKESQKPKKTEKKQPKKEKAAAVSNQSQKYEFTAYSHEPSEAQSHRYNGRIVTATGKDVTDSIYYQGYRIIAVNPKIIPYGSILSVNVNGQSFKAIALDTGGAIMSRSNRIDLMMNNTNEAYAFGVQQGSISYVRKGW</sequence>
<feature type="compositionally biased region" description="Basic and acidic residues" evidence="2">
    <location>
        <begin position="71"/>
        <end position="93"/>
    </location>
</feature>
<dbReference type="InterPro" id="IPR051933">
    <property type="entry name" value="Resuscitation_pf_RpfB"/>
</dbReference>
<dbReference type="SUPFAM" id="SSF50685">
    <property type="entry name" value="Barwin-like endoglucanases"/>
    <property type="match status" value="1"/>
</dbReference>
<dbReference type="Pfam" id="PF06725">
    <property type="entry name" value="3D"/>
    <property type="match status" value="1"/>
</dbReference>
<dbReference type="PANTHER" id="PTHR39160:SF4">
    <property type="entry name" value="RESUSCITATION-PROMOTING FACTOR RPFB"/>
    <property type="match status" value="1"/>
</dbReference>
<evidence type="ECO:0000313" key="5">
    <source>
        <dbReference type="Proteomes" id="UP000185426"/>
    </source>
</evidence>
<gene>
    <name evidence="4" type="ORF">BSA145_12580</name>
</gene>
<dbReference type="Proteomes" id="UP000185426">
    <property type="component" value="Chromosome"/>
</dbReference>
<dbReference type="RefSeq" id="WP_075622683.1">
    <property type="nucleotide sequence ID" value="NZ_CP015607.1"/>
</dbReference>
<proteinExistence type="predicted"/>
<dbReference type="GO" id="GO:0004553">
    <property type="term" value="F:hydrolase activity, hydrolyzing O-glycosyl compounds"/>
    <property type="evidence" value="ECO:0007669"/>
    <property type="project" value="InterPro"/>
</dbReference>
<evidence type="ECO:0000259" key="3">
    <source>
        <dbReference type="Pfam" id="PF06725"/>
    </source>
</evidence>
<organism evidence="4 5">
    <name type="scientific">Bacillus safensis</name>
    <dbReference type="NCBI Taxonomy" id="561879"/>
    <lineage>
        <taxon>Bacteria</taxon>
        <taxon>Bacillati</taxon>
        <taxon>Bacillota</taxon>
        <taxon>Bacilli</taxon>
        <taxon>Bacillales</taxon>
        <taxon>Bacillaceae</taxon>
        <taxon>Bacillus</taxon>
    </lineage>
</organism>
<dbReference type="CDD" id="cd14667">
    <property type="entry name" value="3D_containing_proteins"/>
    <property type="match status" value="1"/>
</dbReference>
<dbReference type="GO" id="GO:0019867">
    <property type="term" value="C:outer membrane"/>
    <property type="evidence" value="ECO:0007669"/>
    <property type="project" value="InterPro"/>
</dbReference>
<dbReference type="InterPro" id="IPR010611">
    <property type="entry name" value="3D_dom"/>
</dbReference>